<evidence type="ECO:0000256" key="6">
    <source>
        <dbReference type="PROSITE-ProRule" id="PRU00282"/>
    </source>
</evidence>
<evidence type="ECO:0000313" key="10">
    <source>
        <dbReference type="EMBL" id="GBF92603.1"/>
    </source>
</evidence>
<name>A0A2V0P425_9CHLO</name>
<feature type="compositionally biased region" description="Gly residues" evidence="8">
    <location>
        <begin position="158"/>
        <end position="187"/>
    </location>
</feature>
<evidence type="ECO:0000256" key="1">
    <source>
        <dbReference type="ARBA" id="ARBA00004141"/>
    </source>
</evidence>
<dbReference type="EMBL" id="BDRX01000033">
    <property type="protein sequence ID" value="GBF92603.1"/>
    <property type="molecule type" value="Genomic_DNA"/>
</dbReference>
<dbReference type="AlphaFoldDB" id="A0A2V0P425"/>
<dbReference type="PANTHER" id="PTHR46080">
    <property type="entry name" value="MITOCHONDRIAL SUBSTRATE CARRIER FAMILY PROTEIN J"/>
    <property type="match status" value="1"/>
</dbReference>
<evidence type="ECO:0000256" key="3">
    <source>
        <dbReference type="ARBA" id="ARBA00022692"/>
    </source>
</evidence>
<dbReference type="InterPro" id="IPR018108">
    <property type="entry name" value="MCP_transmembrane"/>
</dbReference>
<feature type="compositionally biased region" description="Low complexity" evidence="8">
    <location>
        <begin position="188"/>
        <end position="233"/>
    </location>
</feature>
<evidence type="ECO:0000313" key="11">
    <source>
        <dbReference type="Proteomes" id="UP000247498"/>
    </source>
</evidence>
<dbReference type="Pfam" id="PF00153">
    <property type="entry name" value="Mito_carr"/>
    <property type="match status" value="3"/>
</dbReference>
<feature type="repeat" description="Solcar" evidence="6">
    <location>
        <begin position="14"/>
        <end position="98"/>
    </location>
</feature>
<dbReference type="PANTHER" id="PTHR46080:SF3">
    <property type="entry name" value="MITOCHONDRIAL SUBSTRATE CARRIER FAMILY PROTEIN"/>
    <property type="match status" value="1"/>
</dbReference>
<dbReference type="SUPFAM" id="SSF103506">
    <property type="entry name" value="Mitochondrial carrier"/>
    <property type="match status" value="1"/>
</dbReference>
<keyword evidence="3 6" id="KW-0812">Transmembrane</keyword>
<keyword evidence="2 7" id="KW-0813">Transport</keyword>
<protein>
    <submittedName>
        <fullName evidence="10">Mitochondrial carrier protein</fullName>
    </submittedName>
</protein>
<comment type="caution">
    <text evidence="10">The sequence shown here is derived from an EMBL/GenBank/DDBJ whole genome shotgun (WGS) entry which is preliminary data.</text>
</comment>
<dbReference type="InterPro" id="IPR002067">
    <property type="entry name" value="MCP"/>
</dbReference>
<reference evidence="10 11" key="1">
    <citation type="journal article" date="2018" name="Sci. Rep.">
        <title>Raphidocelis subcapitata (=Pseudokirchneriella subcapitata) provides an insight into genome evolution and environmental adaptations in the Sphaeropleales.</title>
        <authorList>
            <person name="Suzuki S."/>
            <person name="Yamaguchi H."/>
            <person name="Nakajima N."/>
            <person name="Kawachi M."/>
        </authorList>
    </citation>
    <scope>NUCLEOTIDE SEQUENCE [LARGE SCALE GENOMIC DNA]</scope>
    <source>
        <strain evidence="10 11">NIES-35</strain>
    </source>
</reference>
<dbReference type="FunCoup" id="A0A2V0P425">
    <property type="interactions" value="1761"/>
</dbReference>
<dbReference type="Proteomes" id="UP000247498">
    <property type="component" value="Unassembled WGS sequence"/>
</dbReference>
<evidence type="ECO:0000256" key="2">
    <source>
        <dbReference type="ARBA" id="ARBA00022448"/>
    </source>
</evidence>
<keyword evidence="11" id="KW-1185">Reference proteome</keyword>
<keyword evidence="9" id="KW-1133">Transmembrane helix</keyword>
<feature type="repeat" description="Solcar" evidence="6">
    <location>
        <begin position="241"/>
        <end position="311"/>
    </location>
</feature>
<evidence type="ECO:0000256" key="9">
    <source>
        <dbReference type="SAM" id="Phobius"/>
    </source>
</evidence>
<dbReference type="GO" id="GO:0016020">
    <property type="term" value="C:membrane"/>
    <property type="evidence" value="ECO:0007669"/>
    <property type="project" value="UniProtKB-SubCell"/>
</dbReference>
<dbReference type="GO" id="GO:0055085">
    <property type="term" value="P:transmembrane transport"/>
    <property type="evidence" value="ECO:0007669"/>
    <property type="project" value="InterPro"/>
</dbReference>
<feature type="repeat" description="Solcar" evidence="6">
    <location>
        <begin position="338"/>
        <end position="421"/>
    </location>
</feature>
<proteinExistence type="inferred from homology"/>
<keyword evidence="5 6" id="KW-0472">Membrane</keyword>
<dbReference type="InParanoid" id="A0A2V0P425"/>
<dbReference type="PRINTS" id="PR00926">
    <property type="entry name" value="MITOCARRIER"/>
</dbReference>
<dbReference type="OrthoDB" id="250329at2759"/>
<organism evidence="10 11">
    <name type="scientific">Raphidocelis subcapitata</name>
    <dbReference type="NCBI Taxonomy" id="307507"/>
    <lineage>
        <taxon>Eukaryota</taxon>
        <taxon>Viridiplantae</taxon>
        <taxon>Chlorophyta</taxon>
        <taxon>core chlorophytes</taxon>
        <taxon>Chlorophyceae</taxon>
        <taxon>CS clade</taxon>
        <taxon>Sphaeropleales</taxon>
        <taxon>Selenastraceae</taxon>
        <taxon>Raphidocelis</taxon>
    </lineage>
</organism>
<evidence type="ECO:0000256" key="7">
    <source>
        <dbReference type="RuleBase" id="RU000488"/>
    </source>
</evidence>
<dbReference type="Gene3D" id="1.50.40.10">
    <property type="entry name" value="Mitochondrial carrier domain"/>
    <property type="match status" value="2"/>
</dbReference>
<dbReference type="InterPro" id="IPR023395">
    <property type="entry name" value="MCP_dom_sf"/>
</dbReference>
<evidence type="ECO:0000256" key="5">
    <source>
        <dbReference type="ARBA" id="ARBA00023136"/>
    </source>
</evidence>
<accession>A0A2V0P425</accession>
<evidence type="ECO:0000256" key="8">
    <source>
        <dbReference type="SAM" id="MobiDB-lite"/>
    </source>
</evidence>
<comment type="similarity">
    <text evidence="7">Belongs to the mitochondrial carrier (TC 2.A.29) family.</text>
</comment>
<feature type="transmembrane region" description="Helical" evidence="9">
    <location>
        <begin position="16"/>
        <end position="34"/>
    </location>
</feature>
<dbReference type="PROSITE" id="PS50920">
    <property type="entry name" value="SOLCAR"/>
    <property type="match status" value="3"/>
</dbReference>
<evidence type="ECO:0000256" key="4">
    <source>
        <dbReference type="ARBA" id="ARBA00022737"/>
    </source>
</evidence>
<feature type="region of interest" description="Disordered" evidence="8">
    <location>
        <begin position="153"/>
        <end position="235"/>
    </location>
</feature>
<sequence length="428" mass="43031">MASPEVDWDRLDKTKVFFVGVPLFSAVTTTLYPLTVVKTRQMASHGVPGGIRGSCQTAAAIWRADGVRGFYRGFGTVVFGTIPGRTVYLTTLELTKAALQQNEALVESMAPTALAGASNFAAGGVASLATQVVAVPVDVVSQRLMVHGADLGAAPTAGTGGGSGGSGGGGGAAAAGGGGASNSGRGGAASSSGQGSAPAAAAAGKQQQQARSFSSSGASGSASQQRRAAAWRSPAGAVAHLRPPLHGVGSGACGAFATAAAHARMNGFEMARLIVREEGLRGLWRGLVPSAALYVPNSAIWWGCYGGWQSLIWLSLHPEAAASDADGAPPAAHGSSTEIVAVQTAAAALAGACAAVLTTPLDVLKTRLQVSGGGGSWTGLLRELLREEGPRGLWRGLAPRVASSSIFGVAMTTTYQALKRWCAVEPQQ</sequence>
<keyword evidence="4" id="KW-0677">Repeat</keyword>
<gene>
    <name evidence="10" type="ORF">Rsub_05217</name>
</gene>
<comment type="subcellular location">
    <subcellularLocation>
        <location evidence="1">Membrane</location>
        <topology evidence="1">Multi-pass membrane protein</topology>
    </subcellularLocation>
</comment>
<dbReference type="STRING" id="307507.A0A2V0P425"/>